<proteinExistence type="predicted"/>
<protein>
    <submittedName>
        <fullName evidence="1">DUF4269 domain-containing protein</fullName>
    </submittedName>
</protein>
<dbReference type="RefSeq" id="WP_136522269.1">
    <property type="nucleotide sequence ID" value="NZ_SDLV01000023.1"/>
</dbReference>
<dbReference type="Pfam" id="PF14091">
    <property type="entry name" value="DUF4269"/>
    <property type="match status" value="1"/>
</dbReference>
<evidence type="ECO:0000313" key="2">
    <source>
        <dbReference type="Proteomes" id="UP000306038"/>
    </source>
</evidence>
<dbReference type="EMBL" id="SDLV01000023">
    <property type="protein sequence ID" value="THV59046.1"/>
    <property type="molecule type" value="Genomic_DNA"/>
</dbReference>
<name>A0ABY2R8A5_9FLAO</name>
<comment type="caution">
    <text evidence="1">The sequence shown here is derived from an EMBL/GenBank/DDBJ whole genome shotgun (WGS) entry which is preliminary data.</text>
</comment>
<dbReference type="InterPro" id="IPR025365">
    <property type="entry name" value="DUF4269"/>
</dbReference>
<accession>A0ABY2R8A5</accession>
<dbReference type="Proteomes" id="UP000306038">
    <property type="component" value="Unassembled WGS sequence"/>
</dbReference>
<evidence type="ECO:0000313" key="1">
    <source>
        <dbReference type="EMBL" id="THV59046.1"/>
    </source>
</evidence>
<organism evidence="1 2">
    <name type="scientific">Chryseobacterium candidae</name>
    <dbReference type="NCBI Taxonomy" id="1978493"/>
    <lineage>
        <taxon>Bacteria</taxon>
        <taxon>Pseudomonadati</taxon>
        <taxon>Bacteroidota</taxon>
        <taxon>Flavobacteriia</taxon>
        <taxon>Flavobacteriales</taxon>
        <taxon>Weeksellaceae</taxon>
        <taxon>Chryseobacterium group</taxon>
        <taxon>Chryseobacterium</taxon>
    </lineage>
</organism>
<gene>
    <name evidence="1" type="ORF">EK417_11830</name>
</gene>
<sequence length="173" mass="20155">MPDFTRIDYLKDGNERQKKAYEILKKYRVFDKLKDYSPILAGTVPIEIDIKGSDLDLIFEVDLKFEQDFLDDLLFCQLIPHDAEVEYPIVNGEKCITLNFILDGFLIEIFGQNKPTTEQNAYLHMVAEYKILLKKGEKFKQKIIELKKQGIKTEPAFGLLLGLENPYEDLLKF</sequence>
<reference evidence="1 2" key="1">
    <citation type="submission" date="2019-01" db="EMBL/GenBank/DDBJ databases">
        <authorList>
            <person name="B I."/>
            <person name="Ch S."/>
            <person name="Ch V.R."/>
        </authorList>
    </citation>
    <scope>NUCLEOTIDE SEQUENCE [LARGE SCALE GENOMIC DNA]</scope>
    <source>
        <strain evidence="1 2">JC507</strain>
    </source>
</reference>
<keyword evidence="2" id="KW-1185">Reference proteome</keyword>